<keyword evidence="1" id="KW-0812">Transmembrane</keyword>
<evidence type="ECO:0000313" key="2">
    <source>
        <dbReference type="EMBL" id="EKC64753.1"/>
    </source>
</evidence>
<evidence type="ECO:0000256" key="1">
    <source>
        <dbReference type="SAM" id="Phobius"/>
    </source>
</evidence>
<feature type="transmembrane region" description="Helical" evidence="1">
    <location>
        <begin position="17"/>
        <end position="38"/>
    </location>
</feature>
<dbReference type="EMBL" id="AJWZ01004677">
    <property type="protein sequence ID" value="EKC64753.1"/>
    <property type="molecule type" value="Genomic_DNA"/>
</dbReference>
<proteinExistence type="predicted"/>
<gene>
    <name evidence="2" type="ORF">OBE_06787</name>
</gene>
<protein>
    <submittedName>
        <fullName evidence="2">YhgE/Pip</fullName>
    </submittedName>
</protein>
<sequence length="59" mass="6542">AIDAVRECVCGLYGTTWLKNIGCLLIFGAAALVIGLLVRKPFMGLNHFMEEKLKETEML</sequence>
<reference evidence="2" key="1">
    <citation type="journal article" date="2013" name="Environ. Microbiol.">
        <title>Microbiota from the distal guts of lean and obese adolescents exhibit partial functional redundancy besides clear differences in community structure.</title>
        <authorList>
            <person name="Ferrer M."/>
            <person name="Ruiz A."/>
            <person name="Lanza F."/>
            <person name="Haange S.B."/>
            <person name="Oberbach A."/>
            <person name="Till H."/>
            <person name="Bargiela R."/>
            <person name="Campoy C."/>
            <person name="Segura M.T."/>
            <person name="Richter M."/>
            <person name="von Bergen M."/>
            <person name="Seifert J."/>
            <person name="Suarez A."/>
        </authorList>
    </citation>
    <scope>NUCLEOTIDE SEQUENCE</scope>
</reference>
<dbReference type="AlphaFoldDB" id="K1T4S5"/>
<feature type="non-terminal residue" evidence="2">
    <location>
        <position position="1"/>
    </location>
</feature>
<accession>K1T4S5</accession>
<name>K1T4S5_9ZZZZ</name>
<keyword evidence="1" id="KW-0472">Membrane</keyword>
<comment type="caution">
    <text evidence="2">The sequence shown here is derived from an EMBL/GenBank/DDBJ whole genome shotgun (WGS) entry which is preliminary data.</text>
</comment>
<keyword evidence="1" id="KW-1133">Transmembrane helix</keyword>
<organism evidence="2">
    <name type="scientific">human gut metagenome</name>
    <dbReference type="NCBI Taxonomy" id="408170"/>
    <lineage>
        <taxon>unclassified sequences</taxon>
        <taxon>metagenomes</taxon>
        <taxon>organismal metagenomes</taxon>
    </lineage>
</organism>